<evidence type="ECO:0000256" key="2">
    <source>
        <dbReference type="ARBA" id="ARBA00019577"/>
    </source>
</evidence>
<protein>
    <recommendedName>
        <fullName evidence="2">Biogenesis of lysosome-related organelles complex 1 subunit 1</fullName>
    </recommendedName>
</protein>
<feature type="compositionally biased region" description="Low complexity" evidence="3">
    <location>
        <begin position="207"/>
        <end position="239"/>
    </location>
</feature>
<evidence type="ECO:0000256" key="3">
    <source>
        <dbReference type="SAM" id="MobiDB-lite"/>
    </source>
</evidence>
<dbReference type="InterPro" id="IPR009395">
    <property type="entry name" value="BLOC1S1"/>
</dbReference>
<keyword evidence="5" id="KW-1185">Reference proteome</keyword>
<proteinExistence type="inferred from homology"/>
<feature type="region of interest" description="Disordered" evidence="3">
    <location>
        <begin position="19"/>
        <end position="89"/>
    </location>
</feature>
<dbReference type="PANTHER" id="PTHR13073:SF0">
    <property type="entry name" value="BIOGENESIS OF LYSOSOME-RELATED ORGANELLES COMPLEX 1 SUBUNIT 1"/>
    <property type="match status" value="1"/>
</dbReference>
<dbReference type="OrthoDB" id="20018at2759"/>
<dbReference type="GeneID" id="70132745"/>
<evidence type="ECO:0000256" key="1">
    <source>
        <dbReference type="ARBA" id="ARBA00007133"/>
    </source>
</evidence>
<feature type="region of interest" description="Disordered" evidence="3">
    <location>
        <begin position="205"/>
        <end position="262"/>
    </location>
</feature>
<name>A0A9P8UCI4_9PEZI</name>
<reference evidence="4" key="1">
    <citation type="journal article" date="2021" name="Nat. Commun.">
        <title>Genetic determinants of endophytism in the Arabidopsis root mycobiome.</title>
        <authorList>
            <person name="Mesny F."/>
            <person name="Miyauchi S."/>
            <person name="Thiergart T."/>
            <person name="Pickel B."/>
            <person name="Atanasova L."/>
            <person name="Karlsson M."/>
            <person name="Huettel B."/>
            <person name="Barry K.W."/>
            <person name="Haridas S."/>
            <person name="Chen C."/>
            <person name="Bauer D."/>
            <person name="Andreopoulos W."/>
            <person name="Pangilinan J."/>
            <person name="LaButti K."/>
            <person name="Riley R."/>
            <person name="Lipzen A."/>
            <person name="Clum A."/>
            <person name="Drula E."/>
            <person name="Henrissat B."/>
            <person name="Kohler A."/>
            <person name="Grigoriev I.V."/>
            <person name="Martin F.M."/>
            <person name="Hacquard S."/>
        </authorList>
    </citation>
    <scope>NUCLEOTIDE SEQUENCE</scope>
    <source>
        <strain evidence="4">MPI-SDFR-AT-0073</strain>
    </source>
</reference>
<feature type="region of interest" description="Disordered" evidence="3">
    <location>
        <begin position="397"/>
        <end position="434"/>
    </location>
</feature>
<comment type="similarity">
    <text evidence="1">Belongs to the BLOC1S1 family.</text>
</comment>
<organism evidence="4 5">
    <name type="scientific">Truncatella angustata</name>
    <dbReference type="NCBI Taxonomy" id="152316"/>
    <lineage>
        <taxon>Eukaryota</taxon>
        <taxon>Fungi</taxon>
        <taxon>Dikarya</taxon>
        <taxon>Ascomycota</taxon>
        <taxon>Pezizomycotina</taxon>
        <taxon>Sordariomycetes</taxon>
        <taxon>Xylariomycetidae</taxon>
        <taxon>Amphisphaeriales</taxon>
        <taxon>Sporocadaceae</taxon>
        <taxon>Truncatella</taxon>
    </lineage>
</organism>
<feature type="compositionally biased region" description="Basic and acidic residues" evidence="3">
    <location>
        <begin position="251"/>
        <end position="261"/>
    </location>
</feature>
<dbReference type="EMBL" id="JAGPXC010000009">
    <property type="protein sequence ID" value="KAH6646731.1"/>
    <property type="molecule type" value="Genomic_DNA"/>
</dbReference>
<dbReference type="Proteomes" id="UP000758603">
    <property type="component" value="Unassembled WGS sequence"/>
</dbReference>
<accession>A0A9P8UCI4</accession>
<evidence type="ECO:0000313" key="4">
    <source>
        <dbReference type="EMBL" id="KAH6646731.1"/>
    </source>
</evidence>
<comment type="caution">
    <text evidence="4">The sequence shown here is derived from an EMBL/GenBank/DDBJ whole genome shotgun (WGS) entry which is preliminary data.</text>
</comment>
<dbReference type="RefSeq" id="XP_045953245.1">
    <property type="nucleotide sequence ID" value="XM_046103854.1"/>
</dbReference>
<gene>
    <name evidence="4" type="ORF">BKA67DRAFT_580417</name>
</gene>
<dbReference type="Pfam" id="PF06320">
    <property type="entry name" value="GCN5L1"/>
    <property type="match status" value="1"/>
</dbReference>
<sequence length="434" mass="45281">MASAGASAASAPVVEVGTMSASTDAAEAGPSGGTAAPPSSSGTTSHHSHLLPSPSFSSRSHAGGGSGGAQSQLSPRAPTTAPTSVTHHHHDNQNALLLLHPNLPSPSSPQQTAQARAALVGTISNLLDSELQSRAELLHQNARALEGQERDVAKATEALRKENDKLLKVVREGSRKVLETGNVQNWAEVLERDFLVLEDTMRRVRRGPCSDPDCSGCSSGTGSWSGSRTPSRRGSFGDADGPDGPGPPGRGTDKGKGKMVEEVVVPGLRGADGEMDIDEVAAQRESSGRQDGSFATVNNAIVASISEAMAASIGDMEEPSCIEPRQELETGPEGLSEMVVDVDQGEDRPGAVESVERVVTDSTEMDVDDRSRIPVVVPNTLDEREIQALEAIGLSPELNSSHSTDQRITDVDADGIPVNEDKMDIDASDGTVNK</sequence>
<dbReference type="GO" id="GO:0016197">
    <property type="term" value="P:endosomal transport"/>
    <property type="evidence" value="ECO:0007669"/>
    <property type="project" value="TreeGrafter"/>
</dbReference>
<dbReference type="PANTHER" id="PTHR13073">
    <property type="entry name" value="BLOC-1 COMPLEX SUBUNIT 1"/>
    <property type="match status" value="1"/>
</dbReference>
<evidence type="ECO:0000313" key="5">
    <source>
        <dbReference type="Proteomes" id="UP000758603"/>
    </source>
</evidence>
<feature type="compositionally biased region" description="Low complexity" evidence="3">
    <location>
        <begin position="25"/>
        <end position="61"/>
    </location>
</feature>
<dbReference type="GO" id="GO:0031083">
    <property type="term" value="C:BLOC-1 complex"/>
    <property type="evidence" value="ECO:0007669"/>
    <property type="project" value="InterPro"/>
</dbReference>
<dbReference type="AlphaFoldDB" id="A0A9P8UCI4"/>